<dbReference type="GO" id="GO:0006950">
    <property type="term" value="P:response to stress"/>
    <property type="evidence" value="ECO:0007669"/>
    <property type="project" value="TreeGrafter"/>
</dbReference>
<evidence type="ECO:0000259" key="1">
    <source>
        <dbReference type="PROSITE" id="PS50995"/>
    </source>
</evidence>
<dbReference type="AlphaFoldDB" id="A0A9X3PFF5"/>
<dbReference type="InterPro" id="IPR036390">
    <property type="entry name" value="WH_DNA-bd_sf"/>
</dbReference>
<sequence length="149" mass="15675">MSKQRPDDLTSSLAFQLGVLGTTVSDLFAARIAPLGLKPKHAGLLALLANGDARSQAEAAETMGVAPSLLVSLTDQLERLGAVTRERDPHDRRRQVLALTEEGTALLKSCSRIAADIDASLTADLKSADVGALRRALAEMTGFPAAERA</sequence>
<evidence type="ECO:0000313" key="2">
    <source>
        <dbReference type="EMBL" id="MDA1383982.1"/>
    </source>
</evidence>
<dbReference type="GO" id="GO:0003700">
    <property type="term" value="F:DNA-binding transcription factor activity"/>
    <property type="evidence" value="ECO:0007669"/>
    <property type="project" value="InterPro"/>
</dbReference>
<keyword evidence="3" id="KW-0238">DNA-binding</keyword>
<dbReference type="GO" id="GO:0003677">
    <property type="term" value="F:DNA binding"/>
    <property type="evidence" value="ECO:0007669"/>
    <property type="project" value="UniProtKB-KW"/>
</dbReference>
<dbReference type="InterPro" id="IPR039422">
    <property type="entry name" value="MarR/SlyA-like"/>
</dbReference>
<proteinExistence type="predicted"/>
<keyword evidence="5" id="KW-1185">Reference proteome</keyword>
<comment type="caution">
    <text evidence="2">The sequence shown here is derived from an EMBL/GenBank/DDBJ whole genome shotgun (WGS) entry which is preliminary data.</text>
</comment>
<evidence type="ECO:0000313" key="5">
    <source>
        <dbReference type="Proteomes" id="UP001183604"/>
    </source>
</evidence>
<reference evidence="2" key="1">
    <citation type="submission" date="2022-12" db="EMBL/GenBank/DDBJ databases">
        <title>Gycomyces niveus sp.nov., a novel actinomycete isolated from soil in Shouguang.</title>
        <authorList>
            <person name="Yang X."/>
        </authorList>
    </citation>
    <scope>NUCLEOTIDE SEQUENCE</scope>
    <source>
        <strain evidence="2">DSM 44724</strain>
    </source>
</reference>
<dbReference type="Pfam" id="PF12802">
    <property type="entry name" value="MarR_2"/>
    <property type="match status" value="1"/>
</dbReference>
<accession>A0A9X3PFF5</accession>
<gene>
    <name evidence="3" type="ORF">J2S69_004743</name>
    <name evidence="2" type="ORF">O2L01_03205</name>
</gene>
<dbReference type="PANTHER" id="PTHR33164">
    <property type="entry name" value="TRANSCRIPTIONAL REGULATOR, MARR FAMILY"/>
    <property type="match status" value="1"/>
</dbReference>
<name>A0A9X3PFF5_9ACTN</name>
<organism evidence="2 4">
    <name type="scientific">Glycomyces lechevalierae</name>
    <dbReference type="NCBI Taxonomy" id="256034"/>
    <lineage>
        <taxon>Bacteria</taxon>
        <taxon>Bacillati</taxon>
        <taxon>Actinomycetota</taxon>
        <taxon>Actinomycetes</taxon>
        <taxon>Glycomycetales</taxon>
        <taxon>Glycomycetaceae</taxon>
        <taxon>Glycomyces</taxon>
    </lineage>
</organism>
<evidence type="ECO:0000313" key="4">
    <source>
        <dbReference type="Proteomes" id="UP001145799"/>
    </source>
</evidence>
<dbReference type="SUPFAM" id="SSF46785">
    <property type="entry name" value="Winged helix' DNA-binding domain"/>
    <property type="match status" value="1"/>
</dbReference>
<dbReference type="Gene3D" id="1.10.10.10">
    <property type="entry name" value="Winged helix-like DNA-binding domain superfamily/Winged helix DNA-binding domain"/>
    <property type="match status" value="1"/>
</dbReference>
<feature type="domain" description="HTH marR-type" evidence="1">
    <location>
        <begin position="10"/>
        <end position="142"/>
    </location>
</feature>
<evidence type="ECO:0000313" key="3">
    <source>
        <dbReference type="EMBL" id="MDR7341024.1"/>
    </source>
</evidence>
<dbReference type="EMBL" id="JAPZVQ010000001">
    <property type="protein sequence ID" value="MDA1383982.1"/>
    <property type="molecule type" value="Genomic_DNA"/>
</dbReference>
<dbReference type="SMART" id="SM00347">
    <property type="entry name" value="HTH_MARR"/>
    <property type="match status" value="1"/>
</dbReference>
<dbReference type="PANTHER" id="PTHR33164:SF43">
    <property type="entry name" value="HTH-TYPE TRANSCRIPTIONAL REPRESSOR YETL"/>
    <property type="match status" value="1"/>
</dbReference>
<dbReference type="InterPro" id="IPR036388">
    <property type="entry name" value="WH-like_DNA-bd_sf"/>
</dbReference>
<dbReference type="Proteomes" id="UP001145799">
    <property type="component" value="Unassembled WGS sequence"/>
</dbReference>
<dbReference type="EMBL" id="JAVDYD010000001">
    <property type="protein sequence ID" value="MDR7341024.1"/>
    <property type="molecule type" value="Genomic_DNA"/>
</dbReference>
<dbReference type="InterPro" id="IPR000835">
    <property type="entry name" value="HTH_MarR-typ"/>
</dbReference>
<dbReference type="RefSeq" id="WP_270120341.1">
    <property type="nucleotide sequence ID" value="NZ_BAAAOM010000001.1"/>
</dbReference>
<dbReference type="PRINTS" id="PR00598">
    <property type="entry name" value="HTHMARR"/>
</dbReference>
<dbReference type="PROSITE" id="PS50995">
    <property type="entry name" value="HTH_MARR_2"/>
    <property type="match status" value="1"/>
</dbReference>
<dbReference type="Proteomes" id="UP001183604">
    <property type="component" value="Unassembled WGS sequence"/>
</dbReference>
<reference evidence="3 5" key="2">
    <citation type="submission" date="2023-07" db="EMBL/GenBank/DDBJ databases">
        <title>Sequencing the genomes of 1000 actinobacteria strains.</title>
        <authorList>
            <person name="Klenk H.-P."/>
        </authorList>
    </citation>
    <scope>NUCLEOTIDE SEQUENCE [LARGE SCALE GENOMIC DNA]</scope>
    <source>
        <strain evidence="3 5">DSM 44724</strain>
    </source>
</reference>
<protein>
    <submittedName>
        <fullName evidence="3">DNA-binding MarR family transcriptional regulator</fullName>
    </submittedName>
    <submittedName>
        <fullName evidence="2">MarR family winged helix-turn-helix transcriptional regulator</fullName>
    </submittedName>
</protein>